<gene>
    <name evidence="2" type="ORF">POVCU2_0061610</name>
</gene>
<feature type="transmembrane region" description="Helical" evidence="1">
    <location>
        <begin position="265"/>
        <end position="286"/>
    </location>
</feature>
<dbReference type="AlphaFoldDB" id="A0A1A8WEL4"/>
<sequence length="339" mass="40143">MEAEKILTNLSKYELYNKFNEEHGDSLQYSNYCRSMEYLKTWYSDILEVCYVFSKNLINLHEILKEEEDNGERCRYFNFWITDNVKKKLETQWKDKRYIASILRGLYGVEHAIKKESPNNNCYLDHRSKITLDLWKERKDLHDYIRNYNYIIDKINSNGYYCTLYSKYFVYIKGLHDKYKSECCNRSSDKCPHRLDLYYFCNSDSLFRKLECDENKGVAAAFPYEKRDKILEGPDGSGKYNSASALLSDPYTDTDADLLKNNSNYYAKLGIALPFLGILSTLFYLYKFTTFGKLIRSKVLKTKIKVNIDEDAQNLMTHELNNEDKSFYSDDYKIAYNPS</sequence>
<keyword evidence="1" id="KW-1133">Transmembrane helix</keyword>
<dbReference type="EMBL" id="FLQU01000943">
    <property type="protein sequence ID" value="SBS90490.1"/>
    <property type="molecule type" value="Genomic_DNA"/>
</dbReference>
<keyword evidence="1" id="KW-0472">Membrane</keyword>
<reference evidence="3" key="1">
    <citation type="submission" date="2016-05" db="EMBL/GenBank/DDBJ databases">
        <authorList>
            <person name="Naeem Raeece"/>
        </authorList>
    </citation>
    <scope>NUCLEOTIDE SEQUENCE [LARGE SCALE GENOMIC DNA]</scope>
</reference>
<keyword evidence="1" id="KW-0812">Transmembrane</keyword>
<dbReference type="InterPro" id="IPR008780">
    <property type="entry name" value="Plasmodium_Vir"/>
</dbReference>
<proteinExistence type="predicted"/>
<evidence type="ECO:0000313" key="2">
    <source>
        <dbReference type="EMBL" id="SBS90490.1"/>
    </source>
</evidence>
<organism evidence="2 3">
    <name type="scientific">Plasmodium ovale curtisi</name>
    <dbReference type="NCBI Taxonomy" id="864141"/>
    <lineage>
        <taxon>Eukaryota</taxon>
        <taxon>Sar</taxon>
        <taxon>Alveolata</taxon>
        <taxon>Apicomplexa</taxon>
        <taxon>Aconoidasida</taxon>
        <taxon>Haemosporida</taxon>
        <taxon>Plasmodiidae</taxon>
        <taxon>Plasmodium</taxon>
        <taxon>Plasmodium (Plasmodium)</taxon>
    </lineage>
</organism>
<dbReference type="Proteomes" id="UP000078560">
    <property type="component" value="Unassembled WGS sequence"/>
</dbReference>
<name>A0A1A8WEL4_PLAOA</name>
<accession>A0A1A8WEL4</accession>
<evidence type="ECO:0000313" key="3">
    <source>
        <dbReference type="Proteomes" id="UP000078560"/>
    </source>
</evidence>
<dbReference type="Pfam" id="PF05795">
    <property type="entry name" value="Plasmodium_Vir"/>
    <property type="match status" value="2"/>
</dbReference>
<evidence type="ECO:0000256" key="1">
    <source>
        <dbReference type="SAM" id="Phobius"/>
    </source>
</evidence>
<protein>
    <submittedName>
        <fullName evidence="2">PIR Superfamily Protein</fullName>
    </submittedName>
</protein>